<evidence type="ECO:0000259" key="5">
    <source>
        <dbReference type="Pfam" id="PF17919"/>
    </source>
</evidence>
<dbReference type="GO" id="GO:0003676">
    <property type="term" value="F:nucleic acid binding"/>
    <property type="evidence" value="ECO:0007669"/>
    <property type="project" value="InterPro"/>
</dbReference>
<proteinExistence type="predicted"/>
<gene>
    <name evidence="6" type="ORF">FSB_LOCUS57242</name>
</gene>
<feature type="domain" description="RNase H type-1" evidence="4">
    <location>
        <begin position="881"/>
        <end position="974"/>
    </location>
</feature>
<evidence type="ECO:0000256" key="1">
    <source>
        <dbReference type="ARBA" id="ARBA00023268"/>
    </source>
</evidence>
<accession>A0A2N9IYL7</accession>
<evidence type="ECO:0000313" key="6">
    <source>
        <dbReference type="EMBL" id="SPD29360.1"/>
    </source>
</evidence>
<dbReference type="InterPro" id="IPR002156">
    <property type="entry name" value="RNaseH_domain"/>
</dbReference>
<evidence type="ECO:0000259" key="4">
    <source>
        <dbReference type="Pfam" id="PF13456"/>
    </source>
</evidence>
<dbReference type="PANTHER" id="PTHR37984">
    <property type="entry name" value="PROTEIN CBG26694"/>
    <property type="match status" value="1"/>
</dbReference>
<sequence length="1234" mass="138728">MVIVLGTTDHRLLLDLPSAGFVRVSHREVSILGSDPSEHSEHTPFATSAVPSSKHNDLRQHLNNQRSERNERASREATPHRARRSLNFSSSVESRANDSERIIPELRQEISDLRKEARGNAHTEVWAETPSPTEKVRSSAYPSGLVRAVKEKHKRSDRSISERRDRDVLPPSAPKKKARRGEQGAVWKTLDLMAEAFVGRFITNNWRTKGVDTLMMMKVGDNKSIKDYSTKFWEMYNDIDGCGEDMALQTFKLGLPPSTSLRQSLTKHPPTSLRKLMDQIEQFIKVEEDGGNTKATLPEAPARPPSSKSQVRIGEPFFIWPPKLIGDPVARNQKLQCTYHRDRGHLTENCHKFKTHLEQLVSDGHLVEYVDSNLIEPEWRGTAANRSGTPGTTPTGESITPLGKTTLPVLAGPINLQTEFIVIQASSPYNAIMGRDWLHKMKAVPSTLHQKLRFPTEEGIMEVNGDQTPRAVGGESAVEKEPEKVYFDPSKLELYFLVGTNLSPIDRKELVALLTEFREVFAWSVYEAPGVCSSLACHSLNIFPEAKPVTQKRRKLAPERAEIIMEEVNRLLDANFIRPVQYPTWLSNTVVAKKMNGKWRICVDFTDLNKACPKDSFPLPIIDQLVDSTSGHERMSFLDAFQGYHQIPMILSDQEKIAYITPKGIYCYKVMPFGLKNAGATYQRMVTIMFEHLIGRTMEVYIDDMLIKRMGKENHLKDLREVLGILRKDKLRLNASKCIFGVSSGKFLGHMISCKGIEANLDQISALLNLEPPRDAKQVQRLTGMIAALGRFISQSADKCHPFFRLLGKKRKFLWDEDYSAAFQGIKAYLSSLPCLSIPYPGEPLFLYLAVSKHAVSAILVRETHEGQKPVFFVNGASNVKGAGAGAVLISHEGLILEQAVRLGFLASNNEVEYEALLIGLRSAIRLGTDRLHVFCDSQLVVNHISREYSARDERILSYLSIVKTLLSKFDFVQYLYYGLCNELDGPLDSLFAGRLLTRGSKGSQHHQKKSSGLLAIQGWGSMKAFVEAIPAVARWLTEQCRRVIGGHICRVMLFNSFGGALLPDLGYLGQSSQTTVHNLMAEVSNKVILDGIKKRLEEAKGKWVEELLSVMWTHRTTKRRSTGETPFALAYKVEAVIPLEVGLPTTRTKEYDAEENESNLKKDLNLSFQVGDLVLRKVVTNTKNPNDGKLEPNWEGPYRVTTLVGVGAYRLEDMDGKPVPRPWNICNLRKYFF</sequence>
<keyword evidence="1" id="KW-0511">Multifunctional enzyme</keyword>
<feature type="domain" description="Reverse transcriptase" evidence="3">
    <location>
        <begin position="593"/>
        <end position="752"/>
    </location>
</feature>
<dbReference type="GO" id="GO:0004523">
    <property type="term" value="F:RNA-DNA hybrid ribonuclease activity"/>
    <property type="evidence" value="ECO:0007669"/>
    <property type="project" value="InterPro"/>
</dbReference>
<dbReference type="Gene3D" id="3.30.420.10">
    <property type="entry name" value="Ribonuclease H-like superfamily/Ribonuclease H"/>
    <property type="match status" value="2"/>
</dbReference>
<evidence type="ECO:0000256" key="2">
    <source>
        <dbReference type="SAM" id="MobiDB-lite"/>
    </source>
</evidence>
<dbReference type="Gene3D" id="3.10.10.10">
    <property type="entry name" value="HIV Type 1 Reverse Transcriptase, subunit A, domain 1"/>
    <property type="match status" value="1"/>
</dbReference>
<dbReference type="InterPro" id="IPR043502">
    <property type="entry name" value="DNA/RNA_pol_sf"/>
</dbReference>
<dbReference type="InterPro" id="IPR036397">
    <property type="entry name" value="RNaseH_sf"/>
</dbReference>
<dbReference type="InterPro" id="IPR050951">
    <property type="entry name" value="Retrovirus_Pol_polyprotein"/>
</dbReference>
<dbReference type="PANTHER" id="PTHR37984:SF5">
    <property type="entry name" value="PROTEIN NYNRIN-LIKE"/>
    <property type="match status" value="1"/>
</dbReference>
<dbReference type="EMBL" id="OIVN01006270">
    <property type="protein sequence ID" value="SPD29360.1"/>
    <property type="molecule type" value="Genomic_DNA"/>
</dbReference>
<name>A0A2N9IYL7_FAGSY</name>
<feature type="domain" description="Reverse transcriptase/retrotransposon-derived protein RNase H-like" evidence="5">
    <location>
        <begin position="815"/>
        <end position="875"/>
    </location>
</feature>
<dbReference type="CDD" id="cd01647">
    <property type="entry name" value="RT_LTR"/>
    <property type="match status" value="1"/>
</dbReference>
<protein>
    <submittedName>
        <fullName evidence="6">Uncharacterized protein</fullName>
    </submittedName>
</protein>
<organism evidence="6">
    <name type="scientific">Fagus sylvatica</name>
    <name type="common">Beechnut</name>
    <dbReference type="NCBI Taxonomy" id="28930"/>
    <lineage>
        <taxon>Eukaryota</taxon>
        <taxon>Viridiplantae</taxon>
        <taxon>Streptophyta</taxon>
        <taxon>Embryophyta</taxon>
        <taxon>Tracheophyta</taxon>
        <taxon>Spermatophyta</taxon>
        <taxon>Magnoliopsida</taxon>
        <taxon>eudicotyledons</taxon>
        <taxon>Gunneridae</taxon>
        <taxon>Pentapetalae</taxon>
        <taxon>rosids</taxon>
        <taxon>fabids</taxon>
        <taxon>Fagales</taxon>
        <taxon>Fagaceae</taxon>
        <taxon>Fagus</taxon>
    </lineage>
</organism>
<evidence type="ECO:0000259" key="3">
    <source>
        <dbReference type="Pfam" id="PF00078"/>
    </source>
</evidence>
<dbReference type="Pfam" id="PF17919">
    <property type="entry name" value="RT_RNaseH_2"/>
    <property type="match status" value="1"/>
</dbReference>
<dbReference type="Pfam" id="PF13456">
    <property type="entry name" value="RVT_3"/>
    <property type="match status" value="1"/>
</dbReference>
<feature type="region of interest" description="Disordered" evidence="2">
    <location>
        <begin position="381"/>
        <end position="401"/>
    </location>
</feature>
<dbReference type="AlphaFoldDB" id="A0A2N9IYL7"/>
<feature type="compositionally biased region" description="Basic and acidic residues" evidence="2">
    <location>
        <begin position="54"/>
        <end position="79"/>
    </location>
</feature>
<feature type="compositionally biased region" description="Basic and acidic residues" evidence="2">
    <location>
        <begin position="157"/>
        <end position="168"/>
    </location>
</feature>
<dbReference type="InterPro" id="IPR041577">
    <property type="entry name" value="RT_RNaseH_2"/>
</dbReference>
<feature type="region of interest" description="Disordered" evidence="2">
    <location>
        <begin position="119"/>
        <end position="183"/>
    </location>
</feature>
<dbReference type="InterPro" id="IPR000477">
    <property type="entry name" value="RT_dom"/>
</dbReference>
<dbReference type="CDD" id="cd09279">
    <property type="entry name" value="RNase_HI_like"/>
    <property type="match status" value="1"/>
</dbReference>
<dbReference type="Gene3D" id="3.30.70.270">
    <property type="match status" value="2"/>
</dbReference>
<dbReference type="SUPFAM" id="SSF56672">
    <property type="entry name" value="DNA/RNA polymerases"/>
    <property type="match status" value="1"/>
</dbReference>
<dbReference type="Pfam" id="PF00078">
    <property type="entry name" value="RVT_1"/>
    <property type="match status" value="1"/>
</dbReference>
<reference evidence="6" key="1">
    <citation type="submission" date="2018-02" db="EMBL/GenBank/DDBJ databases">
        <authorList>
            <person name="Cohen D.B."/>
            <person name="Kent A.D."/>
        </authorList>
    </citation>
    <scope>NUCLEOTIDE SEQUENCE</scope>
</reference>
<dbReference type="InterPro" id="IPR043128">
    <property type="entry name" value="Rev_trsase/Diguanyl_cyclase"/>
</dbReference>
<feature type="region of interest" description="Disordered" evidence="2">
    <location>
        <begin position="290"/>
        <end position="309"/>
    </location>
</feature>
<feature type="region of interest" description="Disordered" evidence="2">
    <location>
        <begin position="33"/>
        <end position="100"/>
    </location>
</feature>